<feature type="repeat" description="WD" evidence="3">
    <location>
        <begin position="481"/>
        <end position="512"/>
    </location>
</feature>
<dbReference type="SUPFAM" id="SSF50978">
    <property type="entry name" value="WD40 repeat-like"/>
    <property type="match status" value="1"/>
</dbReference>
<dbReference type="InterPro" id="IPR001680">
    <property type="entry name" value="WD40_rpt"/>
</dbReference>
<dbReference type="Gene3D" id="2.130.10.10">
    <property type="entry name" value="YVTN repeat-like/Quinoprotein amine dehydrogenase"/>
    <property type="match status" value="2"/>
</dbReference>
<dbReference type="EMBL" id="DSYK01000207">
    <property type="protein sequence ID" value="HGS21018.1"/>
    <property type="molecule type" value="Genomic_DNA"/>
</dbReference>
<dbReference type="Pfam" id="PF00400">
    <property type="entry name" value="WD40"/>
    <property type="match status" value="2"/>
</dbReference>
<dbReference type="InterPro" id="IPR036322">
    <property type="entry name" value="WD40_repeat_dom_sf"/>
</dbReference>
<evidence type="ECO:0000256" key="3">
    <source>
        <dbReference type="PROSITE-ProRule" id="PRU00221"/>
    </source>
</evidence>
<name>A0A7C4KGP7_9CHLR</name>
<evidence type="ECO:0000256" key="1">
    <source>
        <dbReference type="ARBA" id="ARBA00022574"/>
    </source>
</evidence>
<dbReference type="InterPro" id="IPR050505">
    <property type="entry name" value="WDR55/POC1"/>
</dbReference>
<keyword evidence="2" id="KW-0677">Repeat</keyword>
<proteinExistence type="predicted"/>
<feature type="repeat" description="WD" evidence="3">
    <location>
        <begin position="439"/>
        <end position="480"/>
    </location>
</feature>
<dbReference type="SMART" id="SM00320">
    <property type="entry name" value="WD40"/>
    <property type="match status" value="7"/>
</dbReference>
<evidence type="ECO:0000313" key="4">
    <source>
        <dbReference type="EMBL" id="HGS21018.1"/>
    </source>
</evidence>
<evidence type="ECO:0000256" key="2">
    <source>
        <dbReference type="ARBA" id="ARBA00022737"/>
    </source>
</evidence>
<protein>
    <submittedName>
        <fullName evidence="4">WD40 repeat domain-containing protein</fullName>
    </submittedName>
</protein>
<comment type="caution">
    <text evidence="4">The sequence shown here is derived from an EMBL/GenBank/DDBJ whole genome shotgun (WGS) entry which is preliminary data.</text>
</comment>
<organism evidence="4">
    <name type="scientific">Anaerolinea thermolimosa</name>
    <dbReference type="NCBI Taxonomy" id="229919"/>
    <lineage>
        <taxon>Bacteria</taxon>
        <taxon>Bacillati</taxon>
        <taxon>Chloroflexota</taxon>
        <taxon>Anaerolineae</taxon>
        <taxon>Anaerolineales</taxon>
        <taxon>Anaerolineaceae</taxon>
        <taxon>Anaerolinea</taxon>
    </lineage>
</organism>
<reference evidence="4" key="1">
    <citation type="journal article" date="2020" name="mSystems">
        <title>Genome- and Community-Level Interaction Insights into Carbon Utilization and Element Cycling Functions of Hydrothermarchaeota in Hydrothermal Sediment.</title>
        <authorList>
            <person name="Zhou Z."/>
            <person name="Liu Y."/>
            <person name="Xu W."/>
            <person name="Pan J."/>
            <person name="Luo Z.H."/>
            <person name="Li M."/>
        </authorList>
    </citation>
    <scope>NUCLEOTIDE SEQUENCE [LARGE SCALE GENOMIC DNA]</scope>
    <source>
        <strain evidence="4">SpSt-573</strain>
    </source>
</reference>
<accession>A0A7C4KGP7</accession>
<dbReference type="InterPro" id="IPR015943">
    <property type="entry name" value="WD40/YVTN_repeat-like_dom_sf"/>
</dbReference>
<dbReference type="CDD" id="cd00200">
    <property type="entry name" value="WD40"/>
    <property type="match status" value="1"/>
</dbReference>
<dbReference type="AlphaFoldDB" id="A0A7C4KGP7"/>
<dbReference type="PANTHER" id="PTHR44019:SF8">
    <property type="entry name" value="POC1 CENTRIOLAR PROTEIN HOMOLOG"/>
    <property type="match status" value="1"/>
</dbReference>
<keyword evidence="1 3" id="KW-0853">WD repeat</keyword>
<dbReference type="PANTHER" id="PTHR44019">
    <property type="entry name" value="WD REPEAT-CONTAINING PROTEIN 55"/>
    <property type="match status" value="1"/>
</dbReference>
<dbReference type="PROSITE" id="PS50294">
    <property type="entry name" value="WD_REPEATS_REGION"/>
    <property type="match status" value="1"/>
</dbReference>
<gene>
    <name evidence="4" type="ORF">ENT37_04020</name>
</gene>
<sequence>MVAKLLLPIDIHTLQKLLFDTPSPDDLLSTEQRDLLIQLGVISALQELGDKSAIQVLIETAQRHSQPLIRRASLLALLNLARNQLPDAVDAIYYLSVFDQFIAARQAIIANQWQPSHSFLKTLFDWIIGLERNEPPLTDLTELTDIFFEKADPQLQERILSVASTVKEYQNWSHLLFLLQSPQADHLAQVVDLFPSLSQTEQMIARNRLALLAPSILQAQEAICQLFLRYDDQPSRDLAQEKGYLPSDPSGRALFFFLSGDWNRYNQIDFNRSLLLSAYISGEKNLRRRLITFSRQTGQVDWLQAIDRLSETRLIEDLSNMDWEIAISRLSQTARYAELWQLAQVAPPYWSARIVSLLSQTGWFPGESFEKESFLTLTSLATACVDLPLGIREVMRGKVSEESIESMAIDPQEKHLAIGSDKQSIAIWSIPDGEPKFTIKGPASITRSLLFSLDGDLLMAANGDQQIRIYRLKDGQMLKALAGHKGLIKQLALTPDNRVLLSAGFDGTIRFWRFPIGTEFNRIQSPVHELFSISVMGKRKWVASGGASEEVLLWSLPEGHLVRSIPVSNQGTLHLATTTTSDLLAVAGRDRSLSIWNAASGNQVAQFPTDQSPIIGITLHPEAPIIFCGSRDGTIRIGDLNTGTWLHAFEPRKSPLMAIALSKNGNFLAAAYEDGALYGWNCTSFLWAFTPRTPGSLLPISEVEEKIASAEKGSAEKAWLQYISALWKFSARFEISIGEPTIIEIGEFDIEL</sequence>
<dbReference type="PROSITE" id="PS50082">
    <property type="entry name" value="WD_REPEATS_2"/>
    <property type="match status" value="2"/>
</dbReference>